<evidence type="ECO:0000256" key="3">
    <source>
        <dbReference type="ARBA" id="ARBA00017059"/>
    </source>
</evidence>
<accession>A0A9D5AR14</accession>
<evidence type="ECO:0000256" key="5">
    <source>
        <dbReference type="ARBA" id="ARBA00022824"/>
    </source>
</evidence>
<dbReference type="PANTHER" id="PTHR13202">
    <property type="entry name" value="MICROSOMAL SIGNAL PEPTIDASE 12 KDA SUBUNIT"/>
    <property type="match status" value="1"/>
</dbReference>
<comment type="subcellular location">
    <subcellularLocation>
        <location evidence="1">Endoplasmic reticulum membrane</location>
        <topology evidence="1">Multi-pass membrane protein</topology>
    </subcellularLocation>
</comment>
<proteinExistence type="inferred from homology"/>
<keyword evidence="6 10" id="KW-1133">Transmembrane helix</keyword>
<keyword evidence="13" id="KW-1185">Reference proteome</keyword>
<evidence type="ECO:0000313" key="12">
    <source>
        <dbReference type="EMBL" id="KAI5415220.1"/>
    </source>
</evidence>
<evidence type="ECO:0000256" key="1">
    <source>
        <dbReference type="ARBA" id="ARBA00004477"/>
    </source>
</evidence>
<dbReference type="GO" id="GO:0005787">
    <property type="term" value="C:signal peptidase complex"/>
    <property type="evidence" value="ECO:0007669"/>
    <property type="project" value="InterPro"/>
</dbReference>
<feature type="domain" description="Retroviral polymerase SH3-like" evidence="11">
    <location>
        <begin position="10"/>
        <end position="70"/>
    </location>
</feature>
<dbReference type="PANTHER" id="PTHR13202:SF0">
    <property type="entry name" value="SIGNAL PEPTIDASE COMPLEX SUBUNIT 1"/>
    <property type="match status" value="1"/>
</dbReference>
<evidence type="ECO:0000256" key="10">
    <source>
        <dbReference type="SAM" id="Phobius"/>
    </source>
</evidence>
<dbReference type="Pfam" id="PF06645">
    <property type="entry name" value="SPC12"/>
    <property type="match status" value="1"/>
</dbReference>
<dbReference type="InterPro" id="IPR057670">
    <property type="entry name" value="SH3_retrovirus"/>
</dbReference>
<dbReference type="GO" id="GO:0045047">
    <property type="term" value="P:protein targeting to ER"/>
    <property type="evidence" value="ECO:0007669"/>
    <property type="project" value="TreeGrafter"/>
</dbReference>
<dbReference type="EMBL" id="JAMSHJ010000004">
    <property type="protein sequence ID" value="KAI5415220.1"/>
    <property type="molecule type" value="Genomic_DNA"/>
</dbReference>
<evidence type="ECO:0000256" key="8">
    <source>
        <dbReference type="ARBA" id="ARBA00045204"/>
    </source>
</evidence>
<comment type="caution">
    <text evidence="12">The sequence shown here is derived from an EMBL/GenBank/DDBJ whole genome shotgun (WGS) entry which is preliminary data.</text>
</comment>
<dbReference type="GO" id="GO:0006465">
    <property type="term" value="P:signal peptide processing"/>
    <property type="evidence" value="ECO:0007669"/>
    <property type="project" value="InterPro"/>
</dbReference>
<feature type="transmembrane region" description="Helical" evidence="10">
    <location>
        <begin position="183"/>
        <end position="203"/>
    </location>
</feature>
<feature type="transmembrane region" description="Helical" evidence="10">
    <location>
        <begin position="209"/>
        <end position="230"/>
    </location>
</feature>
<gene>
    <name evidence="12" type="ORF">KIW84_040604</name>
</gene>
<evidence type="ECO:0000313" key="13">
    <source>
        <dbReference type="Proteomes" id="UP001058974"/>
    </source>
</evidence>
<dbReference type="Gramene" id="Psat04G0060400-T1">
    <property type="protein sequence ID" value="KAI5415220.1"/>
    <property type="gene ID" value="KIW84_040604"/>
</dbReference>
<organism evidence="12 13">
    <name type="scientific">Pisum sativum</name>
    <name type="common">Garden pea</name>
    <name type="synonym">Lathyrus oleraceus</name>
    <dbReference type="NCBI Taxonomy" id="3888"/>
    <lineage>
        <taxon>Eukaryota</taxon>
        <taxon>Viridiplantae</taxon>
        <taxon>Streptophyta</taxon>
        <taxon>Embryophyta</taxon>
        <taxon>Tracheophyta</taxon>
        <taxon>Spermatophyta</taxon>
        <taxon>Magnoliopsida</taxon>
        <taxon>eudicotyledons</taxon>
        <taxon>Gunneridae</taxon>
        <taxon>Pentapetalae</taxon>
        <taxon>rosids</taxon>
        <taxon>fabids</taxon>
        <taxon>Fabales</taxon>
        <taxon>Fabaceae</taxon>
        <taxon>Papilionoideae</taxon>
        <taxon>50 kb inversion clade</taxon>
        <taxon>NPAAA clade</taxon>
        <taxon>Hologalegina</taxon>
        <taxon>IRL clade</taxon>
        <taxon>Fabeae</taxon>
        <taxon>Lathyrus</taxon>
    </lineage>
</organism>
<name>A0A9D5AR14_PEA</name>
<protein>
    <recommendedName>
        <fullName evidence="3">Signal peptidase complex subunit 1</fullName>
    </recommendedName>
</protein>
<evidence type="ECO:0000256" key="4">
    <source>
        <dbReference type="ARBA" id="ARBA00022692"/>
    </source>
</evidence>
<evidence type="ECO:0000256" key="2">
    <source>
        <dbReference type="ARBA" id="ARBA00005245"/>
    </source>
</evidence>
<keyword evidence="4 10" id="KW-0812">Transmembrane</keyword>
<dbReference type="Pfam" id="PF25597">
    <property type="entry name" value="SH3_retrovirus"/>
    <property type="match status" value="1"/>
</dbReference>
<reference evidence="12 13" key="1">
    <citation type="journal article" date="2022" name="Nat. Genet.">
        <title>Improved pea reference genome and pan-genome highlight genomic features and evolutionary characteristics.</title>
        <authorList>
            <person name="Yang T."/>
            <person name="Liu R."/>
            <person name="Luo Y."/>
            <person name="Hu S."/>
            <person name="Wang D."/>
            <person name="Wang C."/>
            <person name="Pandey M.K."/>
            <person name="Ge S."/>
            <person name="Xu Q."/>
            <person name="Li N."/>
            <person name="Li G."/>
            <person name="Huang Y."/>
            <person name="Saxena R.K."/>
            <person name="Ji Y."/>
            <person name="Li M."/>
            <person name="Yan X."/>
            <person name="He Y."/>
            <person name="Liu Y."/>
            <person name="Wang X."/>
            <person name="Xiang C."/>
            <person name="Varshney R.K."/>
            <person name="Ding H."/>
            <person name="Gao S."/>
            <person name="Zong X."/>
        </authorList>
    </citation>
    <scope>NUCLEOTIDE SEQUENCE [LARGE SCALE GENOMIC DNA]</scope>
    <source>
        <strain evidence="12 13">cv. Zhongwan 6</strain>
    </source>
</reference>
<dbReference type="AlphaFoldDB" id="A0A9D5AR14"/>
<keyword evidence="5" id="KW-0256">Endoplasmic reticulum</keyword>
<dbReference type="Proteomes" id="UP001058974">
    <property type="component" value="Chromosome 4"/>
</dbReference>
<sequence length="374" mass="42438">MHSLKVFGSLAFASALHMHRTKLESRGRKCVFLGYKNGMKGVILYDINSHTILVSRNVIHHEHILPYSNVNSTNWTYHPYKDPNDSPQNEPTIHVPTQNIESTAEEHEPYPNTTIDTLHSELLDNTDENHDTQPVPDTPDIDNIQSRPVRAKHTPYYLSDYVCNTSNVSTVKSSSGQKLAEQLMQIMLLAFAVIAFGAGYFLASFQTMILTYAGGVVLTTLVTLPNWPFFNNHPLKWLDPSEAEKHPKPQPSVSVTAKKKSVKKQVYYVPYPSIQSRKRGWCVVIKTKPLGHIETDNLMEDVSYQDGEISQINDVIEVEQITNLCDTMVEDHQIDASILLVENNMDEKHEEFGSEDNIGSDDKINMDEEHEEFE</sequence>
<evidence type="ECO:0000259" key="11">
    <source>
        <dbReference type="Pfam" id="PF25597"/>
    </source>
</evidence>
<evidence type="ECO:0000256" key="9">
    <source>
        <dbReference type="SAM" id="MobiDB-lite"/>
    </source>
</evidence>
<dbReference type="InterPro" id="IPR009542">
    <property type="entry name" value="Spc1/SPCS1"/>
</dbReference>
<evidence type="ECO:0000256" key="6">
    <source>
        <dbReference type="ARBA" id="ARBA00022989"/>
    </source>
</evidence>
<keyword evidence="7 10" id="KW-0472">Membrane</keyword>
<comment type="similarity">
    <text evidence="2">Belongs to the SPCS1 family.</text>
</comment>
<comment type="function">
    <text evidence="8">Component of the signal peptidase complex (SPC) which catalyzes the cleavage of N-terminal signal sequences from nascent proteins as they are translocated into the lumen of the endoplasmic reticulum. Dispensable for SPC enzymatic activity.</text>
</comment>
<feature type="region of interest" description="Disordered" evidence="9">
    <location>
        <begin position="350"/>
        <end position="374"/>
    </location>
</feature>
<evidence type="ECO:0000256" key="7">
    <source>
        <dbReference type="ARBA" id="ARBA00023136"/>
    </source>
</evidence>